<evidence type="ECO:0000313" key="2">
    <source>
        <dbReference type="Proteomes" id="UP000762676"/>
    </source>
</evidence>
<reference evidence="1 2" key="1">
    <citation type="journal article" date="2021" name="Elife">
        <title>Chloroplast acquisition without the gene transfer in kleptoplastic sea slugs, Plakobranchus ocellatus.</title>
        <authorList>
            <person name="Maeda T."/>
            <person name="Takahashi S."/>
            <person name="Yoshida T."/>
            <person name="Shimamura S."/>
            <person name="Takaki Y."/>
            <person name="Nagai Y."/>
            <person name="Toyoda A."/>
            <person name="Suzuki Y."/>
            <person name="Arimoto A."/>
            <person name="Ishii H."/>
            <person name="Satoh N."/>
            <person name="Nishiyama T."/>
            <person name="Hasebe M."/>
            <person name="Maruyama T."/>
            <person name="Minagawa J."/>
            <person name="Obokata J."/>
            <person name="Shigenobu S."/>
        </authorList>
    </citation>
    <scope>NUCLEOTIDE SEQUENCE [LARGE SCALE GENOMIC DNA]</scope>
</reference>
<comment type="caution">
    <text evidence="1">The sequence shown here is derived from an EMBL/GenBank/DDBJ whole genome shotgun (WGS) entry which is preliminary data.</text>
</comment>
<organism evidence="1 2">
    <name type="scientific">Elysia marginata</name>
    <dbReference type="NCBI Taxonomy" id="1093978"/>
    <lineage>
        <taxon>Eukaryota</taxon>
        <taxon>Metazoa</taxon>
        <taxon>Spiralia</taxon>
        <taxon>Lophotrochozoa</taxon>
        <taxon>Mollusca</taxon>
        <taxon>Gastropoda</taxon>
        <taxon>Heterobranchia</taxon>
        <taxon>Euthyneura</taxon>
        <taxon>Panpulmonata</taxon>
        <taxon>Sacoglossa</taxon>
        <taxon>Placobranchoidea</taxon>
        <taxon>Plakobranchidae</taxon>
        <taxon>Elysia</taxon>
    </lineage>
</organism>
<evidence type="ECO:0000313" key="1">
    <source>
        <dbReference type="EMBL" id="GFR76051.1"/>
    </source>
</evidence>
<dbReference type="AlphaFoldDB" id="A0AAV4FST1"/>
<sequence>MDSSRRRLLYRLWTDIQDCIGSASQWPRKIRALFWTKNPSHWDRILLCAFVHVNPLNPVIFFEWVAAFCMFDNRENVNHMRRLLNYFDEGRYARSLYAWNNSMYRYEYLDGTPAYY</sequence>
<proteinExistence type="predicted"/>
<name>A0AAV4FST1_9GAST</name>
<protein>
    <submittedName>
        <fullName evidence="1">Uncharacterized protein</fullName>
    </submittedName>
</protein>
<keyword evidence="2" id="KW-1185">Reference proteome</keyword>
<dbReference type="Proteomes" id="UP000762676">
    <property type="component" value="Unassembled WGS sequence"/>
</dbReference>
<accession>A0AAV4FST1</accession>
<gene>
    <name evidence="1" type="ORF">ElyMa_005791700</name>
</gene>
<dbReference type="EMBL" id="BMAT01011622">
    <property type="protein sequence ID" value="GFR76051.1"/>
    <property type="molecule type" value="Genomic_DNA"/>
</dbReference>